<organism evidence="2 3">
    <name type="scientific">Nocardia xishanensis</name>
    <dbReference type="NCBI Taxonomy" id="238964"/>
    <lineage>
        <taxon>Bacteria</taxon>
        <taxon>Bacillati</taxon>
        <taxon>Actinomycetota</taxon>
        <taxon>Actinomycetes</taxon>
        <taxon>Mycobacteriales</taxon>
        <taxon>Nocardiaceae</taxon>
        <taxon>Nocardia</taxon>
    </lineage>
</organism>
<dbReference type="RefSeq" id="WP_357402177.1">
    <property type="nucleotide sequence ID" value="NZ_JBEYCD010000003.1"/>
</dbReference>
<name>A0ABW7X161_9NOCA</name>
<protein>
    <submittedName>
        <fullName evidence="2">MlaD family protein</fullName>
    </submittedName>
</protein>
<evidence type="ECO:0000259" key="1">
    <source>
        <dbReference type="Pfam" id="PF02470"/>
    </source>
</evidence>
<proteinExistence type="predicted"/>
<reference evidence="2 3" key="1">
    <citation type="submission" date="2024-10" db="EMBL/GenBank/DDBJ databases">
        <title>The Natural Products Discovery Center: Release of the First 8490 Sequenced Strains for Exploring Actinobacteria Biosynthetic Diversity.</title>
        <authorList>
            <person name="Kalkreuter E."/>
            <person name="Kautsar S.A."/>
            <person name="Yang D."/>
            <person name="Bader C.D."/>
            <person name="Teijaro C.N."/>
            <person name="Fluegel L."/>
            <person name="Davis C.M."/>
            <person name="Simpson J.R."/>
            <person name="Lauterbach L."/>
            <person name="Steele A.D."/>
            <person name="Gui C."/>
            <person name="Meng S."/>
            <person name="Li G."/>
            <person name="Viehrig K."/>
            <person name="Ye F."/>
            <person name="Su P."/>
            <person name="Kiefer A.F."/>
            <person name="Nichols A."/>
            <person name="Cepeda A.J."/>
            <person name="Yan W."/>
            <person name="Fan B."/>
            <person name="Jiang Y."/>
            <person name="Adhikari A."/>
            <person name="Zheng C.-J."/>
            <person name="Schuster L."/>
            <person name="Cowan T.M."/>
            <person name="Smanski M.J."/>
            <person name="Chevrette M.G."/>
            <person name="De Carvalho L.P.S."/>
            <person name="Shen B."/>
        </authorList>
    </citation>
    <scope>NUCLEOTIDE SEQUENCE [LARGE SCALE GENOMIC DNA]</scope>
    <source>
        <strain evidence="2 3">NPDC019275</strain>
    </source>
</reference>
<gene>
    <name evidence="2" type="ORF">ACH49W_15780</name>
</gene>
<dbReference type="PANTHER" id="PTHR33371">
    <property type="entry name" value="INTERMEMBRANE PHOSPHOLIPID TRANSPORT SYSTEM BINDING PROTEIN MLAD-RELATED"/>
    <property type="match status" value="1"/>
</dbReference>
<dbReference type="Proteomes" id="UP001611415">
    <property type="component" value="Unassembled WGS sequence"/>
</dbReference>
<dbReference type="PANTHER" id="PTHR33371:SF16">
    <property type="entry name" value="MCE-FAMILY PROTEIN MCE3F"/>
    <property type="match status" value="1"/>
</dbReference>
<dbReference type="InterPro" id="IPR003399">
    <property type="entry name" value="Mce/MlaD"/>
</dbReference>
<comment type="caution">
    <text evidence="2">The sequence shown here is derived from an EMBL/GenBank/DDBJ whole genome shotgun (WGS) entry which is preliminary data.</text>
</comment>
<evidence type="ECO:0000313" key="2">
    <source>
        <dbReference type="EMBL" id="MFI2474835.1"/>
    </source>
</evidence>
<keyword evidence="3" id="KW-1185">Reference proteome</keyword>
<accession>A0ABW7X161</accession>
<dbReference type="EMBL" id="JBIRYO010000008">
    <property type="protein sequence ID" value="MFI2474835.1"/>
    <property type="molecule type" value="Genomic_DNA"/>
</dbReference>
<sequence>MKRGSLASLGAIGTVLVLGVGYLGGEVVRVDWLHDHTQITMALPDSGGLLPKSPVLYRGVRVGDVTAVTAADRGVVVGLRIEQDYRVPASSAVVIEKLSALGEPYIEFRPGPAAGAPYLADGQRVDAVQVRMPVSIPQMADMMTRLLEQFDPQALDELVATLSQGLAGTEQIIPELSRSTGLLAAVLLSRSDQVHRLLEELQRVGADTDWAGPAFAASGPQWGQFGVKIHDVVDVVENIVRNREGGDMPEDYVGGDGFRPFLNRLVAFLHESGPELRQLAPALRPLAESATASAGRIDLSSLISQALHGTGDDGALHLQITVE</sequence>
<dbReference type="Pfam" id="PF02470">
    <property type="entry name" value="MlaD"/>
    <property type="match status" value="1"/>
</dbReference>
<evidence type="ECO:0000313" key="3">
    <source>
        <dbReference type="Proteomes" id="UP001611415"/>
    </source>
</evidence>
<feature type="domain" description="Mce/MlaD" evidence="1">
    <location>
        <begin position="36"/>
        <end position="111"/>
    </location>
</feature>
<dbReference type="InterPro" id="IPR052336">
    <property type="entry name" value="MlaD_Phospholipid_Transporter"/>
</dbReference>